<dbReference type="AlphaFoldDB" id="A0A9C7LAG7"/>
<dbReference type="InterPro" id="IPR008927">
    <property type="entry name" value="6-PGluconate_DH-like_C_sf"/>
</dbReference>
<evidence type="ECO:0000259" key="3">
    <source>
        <dbReference type="Pfam" id="PF03446"/>
    </source>
</evidence>
<evidence type="ECO:0000313" key="6">
    <source>
        <dbReference type="Proteomes" id="UP000789845"/>
    </source>
</evidence>
<organism evidence="5 6">
    <name type="scientific">Pseudoneobacillus rhizosphaerae</name>
    <dbReference type="NCBI Taxonomy" id="2880968"/>
    <lineage>
        <taxon>Bacteria</taxon>
        <taxon>Bacillati</taxon>
        <taxon>Bacillota</taxon>
        <taxon>Bacilli</taxon>
        <taxon>Bacillales</taxon>
        <taxon>Bacillaceae</taxon>
        <taxon>Pseudoneobacillus</taxon>
    </lineage>
</organism>
<accession>A0A9C7LAG7</accession>
<dbReference type="Gene3D" id="3.40.50.720">
    <property type="entry name" value="NAD(P)-binding Rossmann-like Domain"/>
    <property type="match status" value="1"/>
</dbReference>
<dbReference type="InterPro" id="IPR006115">
    <property type="entry name" value="6PGDH_NADP-bd"/>
</dbReference>
<feature type="domain" description="6-phosphogluconate dehydrogenase NADP-binding" evidence="3">
    <location>
        <begin position="12"/>
        <end position="153"/>
    </location>
</feature>
<dbReference type="InterPro" id="IPR036291">
    <property type="entry name" value="NAD(P)-bd_dom_sf"/>
</dbReference>
<dbReference type="Proteomes" id="UP000789845">
    <property type="component" value="Unassembled WGS sequence"/>
</dbReference>
<dbReference type="InterPro" id="IPR013328">
    <property type="entry name" value="6PGD_dom2"/>
</dbReference>
<gene>
    <name evidence="5" type="ORF">NEOCIP111885_02847</name>
</gene>
<keyword evidence="6" id="KW-1185">Reference proteome</keyword>
<dbReference type="PANTHER" id="PTHR22981">
    <property type="entry name" value="3-HYDROXYISOBUTYRATE DEHYDROGENASE-RELATED"/>
    <property type="match status" value="1"/>
</dbReference>
<keyword evidence="2" id="KW-0520">NAD</keyword>
<evidence type="ECO:0000313" key="5">
    <source>
        <dbReference type="EMBL" id="CAG9609106.1"/>
    </source>
</evidence>
<dbReference type="EMBL" id="CAKJTG010000016">
    <property type="protein sequence ID" value="CAG9609106.1"/>
    <property type="molecule type" value="Genomic_DNA"/>
</dbReference>
<protein>
    <recommendedName>
        <fullName evidence="7">NAD(P)-dependent oxidoreductase</fullName>
    </recommendedName>
</protein>
<feature type="domain" description="Phosphogluconate dehydrogenase NAD-binding putative C-terminal" evidence="4">
    <location>
        <begin position="202"/>
        <end position="267"/>
    </location>
</feature>
<dbReference type="SUPFAM" id="SSF51735">
    <property type="entry name" value="NAD(P)-binding Rossmann-fold domains"/>
    <property type="match status" value="1"/>
</dbReference>
<evidence type="ECO:0000259" key="4">
    <source>
        <dbReference type="Pfam" id="PF09130"/>
    </source>
</evidence>
<name>A0A9C7LAG7_9BACI</name>
<dbReference type="GO" id="GO:0050661">
    <property type="term" value="F:NADP binding"/>
    <property type="evidence" value="ECO:0007669"/>
    <property type="project" value="InterPro"/>
</dbReference>
<sequence length="307" mass="34003">MEKGVESSIKVNVGIIGFGEVGQIFAMGLLKNNPNVKVYVYDILLEKKQTEIEDKIFNIGAEPVYHIDKLSQKCEIVLSLVNSSASINVAKEFSKELDSQAIFIDFTTSTPQDKKISEKLVQDKNGLYVDAAIMGTVATEKYKVPLLLSGSHASETEQHLTKLGFNCQIVELPNGASSSIKLLRSIFMKGLEALILETMMTAKTYGVNKEVLDSISNTLNNNDFTTFSNALITTHMIHKNRRMKEVSDSLKLITDANLQPLVTEGVLSFFSNSVNKQIDSEIVQTNDIEKILEVYSNKNEVKSGNLI</sequence>
<evidence type="ECO:0000256" key="1">
    <source>
        <dbReference type="ARBA" id="ARBA00023002"/>
    </source>
</evidence>
<proteinExistence type="predicted"/>
<dbReference type="Gene3D" id="1.10.1040.10">
    <property type="entry name" value="N-(1-d-carboxylethyl)-l-norvaline Dehydrogenase, domain 2"/>
    <property type="match status" value="1"/>
</dbReference>
<dbReference type="SUPFAM" id="SSF48179">
    <property type="entry name" value="6-phosphogluconate dehydrogenase C-terminal domain-like"/>
    <property type="match status" value="1"/>
</dbReference>
<dbReference type="InterPro" id="IPR015814">
    <property type="entry name" value="Pgluconate_DH_NAD-bd_C"/>
</dbReference>
<dbReference type="PANTHER" id="PTHR22981:SF7">
    <property type="entry name" value="3-HYDROXYISOBUTYRATE DEHYDROGENASE, MITOCHONDRIAL"/>
    <property type="match status" value="1"/>
</dbReference>
<comment type="caution">
    <text evidence="5">The sequence shown here is derived from an EMBL/GenBank/DDBJ whole genome shotgun (WGS) entry which is preliminary data.</text>
</comment>
<evidence type="ECO:0000256" key="2">
    <source>
        <dbReference type="ARBA" id="ARBA00023027"/>
    </source>
</evidence>
<reference evidence="5" key="1">
    <citation type="submission" date="2021-10" db="EMBL/GenBank/DDBJ databases">
        <authorList>
            <person name="Criscuolo A."/>
        </authorList>
    </citation>
    <scope>NUCLEOTIDE SEQUENCE</scope>
    <source>
        <strain evidence="5">CIP111885</strain>
    </source>
</reference>
<evidence type="ECO:0008006" key="7">
    <source>
        <dbReference type="Google" id="ProtNLM"/>
    </source>
</evidence>
<dbReference type="Pfam" id="PF03446">
    <property type="entry name" value="NAD_binding_2"/>
    <property type="match status" value="1"/>
</dbReference>
<keyword evidence="1" id="KW-0560">Oxidoreductase</keyword>
<dbReference type="GO" id="GO:0016616">
    <property type="term" value="F:oxidoreductase activity, acting on the CH-OH group of donors, NAD or NADP as acceptor"/>
    <property type="evidence" value="ECO:0007669"/>
    <property type="project" value="TreeGrafter"/>
</dbReference>
<dbReference type="RefSeq" id="WP_230497344.1">
    <property type="nucleotide sequence ID" value="NZ_CAKJTG010000016.1"/>
</dbReference>
<dbReference type="Pfam" id="PF09130">
    <property type="entry name" value="DUF1932"/>
    <property type="match status" value="1"/>
</dbReference>